<feature type="region of interest" description="Disordered" evidence="1">
    <location>
        <begin position="65"/>
        <end position="85"/>
    </location>
</feature>
<protein>
    <submittedName>
        <fullName evidence="2">Uncharacterized protein</fullName>
    </submittedName>
</protein>
<comment type="caution">
    <text evidence="2">The sequence shown here is derived from an EMBL/GenBank/DDBJ whole genome shotgun (WGS) entry which is preliminary data.</text>
</comment>
<keyword evidence="3" id="KW-1185">Reference proteome</keyword>
<reference evidence="2 3" key="1">
    <citation type="journal article" date="2019" name="Int. J. Syst. Evol. Microbiol.">
        <title>The Global Catalogue of Microorganisms (GCM) 10K type strain sequencing project: providing services to taxonomists for standard genome sequencing and annotation.</title>
        <authorList>
            <consortium name="The Broad Institute Genomics Platform"/>
            <consortium name="The Broad Institute Genome Sequencing Center for Infectious Disease"/>
            <person name="Wu L."/>
            <person name="Ma J."/>
        </authorList>
    </citation>
    <scope>NUCLEOTIDE SEQUENCE [LARGE SCALE GENOMIC DNA]</scope>
    <source>
        <strain evidence="2 3">JCM 15900</strain>
    </source>
</reference>
<evidence type="ECO:0000313" key="2">
    <source>
        <dbReference type="EMBL" id="GAA2103082.1"/>
    </source>
</evidence>
<feature type="region of interest" description="Disordered" evidence="1">
    <location>
        <begin position="277"/>
        <end position="298"/>
    </location>
</feature>
<accession>A0ABN2X1C6</accession>
<feature type="compositionally biased region" description="Low complexity" evidence="1">
    <location>
        <begin position="71"/>
        <end position="85"/>
    </location>
</feature>
<name>A0ABN2X1C6_9MICO</name>
<dbReference type="EMBL" id="BAAAPZ010000017">
    <property type="protein sequence ID" value="GAA2103082.1"/>
    <property type="molecule type" value="Genomic_DNA"/>
</dbReference>
<evidence type="ECO:0000256" key="1">
    <source>
        <dbReference type="SAM" id="MobiDB-lite"/>
    </source>
</evidence>
<evidence type="ECO:0000313" key="3">
    <source>
        <dbReference type="Proteomes" id="UP001500984"/>
    </source>
</evidence>
<dbReference type="RefSeq" id="WP_344337760.1">
    <property type="nucleotide sequence ID" value="NZ_BAAAPZ010000017.1"/>
</dbReference>
<dbReference type="Proteomes" id="UP001500984">
    <property type="component" value="Unassembled WGS sequence"/>
</dbReference>
<proteinExistence type="predicted"/>
<organism evidence="2 3">
    <name type="scientific">Brevibacterium salitolerans</name>
    <dbReference type="NCBI Taxonomy" id="1403566"/>
    <lineage>
        <taxon>Bacteria</taxon>
        <taxon>Bacillati</taxon>
        <taxon>Actinomycetota</taxon>
        <taxon>Actinomycetes</taxon>
        <taxon>Micrococcales</taxon>
        <taxon>Brevibacteriaceae</taxon>
        <taxon>Brevibacterium</taxon>
    </lineage>
</organism>
<sequence length="298" mass="29750">MRDTSGRPASSSEVDAADALRGLLIPGTPLLLRGVDPGEPEAMTAFRSAVHTALRRAPVWTVLLPPHEPPSSAGGSASAGTGSAAAEEPLLPGVLSLGGLGVPRGVVVPSVPGAAAELSPADVRGGEELASAVASLRRQAPDSAQRSARVHIGFTVAALCALEAGVSVRLQRASAPPSAPLLVPLDFSGAADPDAPLAPREGAAAFDAALEEALTGAVDREALSCLDAGPAAAWTDGVVAALGASGDPSRLRGTVRAATDCHRVRYRLIGLEASRARPASPLPPASGEDRVAATGAAR</sequence>
<gene>
    <name evidence="2" type="ORF">GCM10009823_26780</name>
</gene>